<comment type="similarity">
    <text evidence="2 9">Belongs to the ABC-2 integral membrane protein family.</text>
</comment>
<proteinExistence type="inferred from homology"/>
<name>A0A7K1FJ27_9ACTN</name>
<dbReference type="GO" id="GO:0015920">
    <property type="term" value="P:lipopolysaccharide transport"/>
    <property type="evidence" value="ECO:0007669"/>
    <property type="project" value="TreeGrafter"/>
</dbReference>
<dbReference type="PANTHER" id="PTHR30413:SF8">
    <property type="entry name" value="TRANSPORT PERMEASE PROTEIN"/>
    <property type="match status" value="1"/>
</dbReference>
<evidence type="ECO:0000256" key="9">
    <source>
        <dbReference type="RuleBase" id="RU361157"/>
    </source>
</evidence>
<dbReference type="Proteomes" id="UP000460221">
    <property type="component" value="Unassembled WGS sequence"/>
</dbReference>
<accession>A0A7K1FJ27</accession>
<evidence type="ECO:0000256" key="4">
    <source>
        <dbReference type="ARBA" id="ARBA00022475"/>
    </source>
</evidence>
<dbReference type="AlphaFoldDB" id="A0A7K1FJ27"/>
<keyword evidence="5" id="KW-0997">Cell inner membrane</keyword>
<keyword evidence="3 9" id="KW-0813">Transport</keyword>
<dbReference type="PROSITE" id="PS51012">
    <property type="entry name" value="ABC_TM2"/>
    <property type="match status" value="1"/>
</dbReference>
<dbReference type="GO" id="GO:0005886">
    <property type="term" value="C:plasma membrane"/>
    <property type="evidence" value="ECO:0007669"/>
    <property type="project" value="UniProtKB-SubCell"/>
</dbReference>
<feature type="transmembrane region" description="Helical" evidence="9">
    <location>
        <begin position="111"/>
        <end position="139"/>
    </location>
</feature>
<feature type="transmembrane region" description="Helical" evidence="9">
    <location>
        <begin position="145"/>
        <end position="170"/>
    </location>
</feature>
<dbReference type="Pfam" id="PF01061">
    <property type="entry name" value="ABC2_membrane"/>
    <property type="match status" value="1"/>
</dbReference>
<evidence type="ECO:0000256" key="5">
    <source>
        <dbReference type="ARBA" id="ARBA00022519"/>
    </source>
</evidence>
<feature type="transmembrane region" description="Helical" evidence="9">
    <location>
        <begin position="240"/>
        <end position="259"/>
    </location>
</feature>
<protein>
    <recommendedName>
        <fullName evidence="9">Transport permease protein</fullName>
    </recommendedName>
</protein>
<keyword evidence="7 9" id="KW-1133">Transmembrane helix</keyword>
<evidence type="ECO:0000256" key="3">
    <source>
        <dbReference type="ARBA" id="ARBA00022448"/>
    </source>
</evidence>
<gene>
    <name evidence="11" type="ORF">GIS00_09235</name>
</gene>
<evidence type="ECO:0000256" key="6">
    <source>
        <dbReference type="ARBA" id="ARBA00022692"/>
    </source>
</evidence>
<evidence type="ECO:0000259" key="10">
    <source>
        <dbReference type="PROSITE" id="PS51012"/>
    </source>
</evidence>
<feature type="transmembrane region" description="Helical" evidence="9">
    <location>
        <begin position="31"/>
        <end position="56"/>
    </location>
</feature>
<dbReference type="InterPro" id="IPR013525">
    <property type="entry name" value="ABC2_TM"/>
</dbReference>
<feature type="transmembrane region" description="Helical" evidence="9">
    <location>
        <begin position="177"/>
        <end position="198"/>
    </location>
</feature>
<evidence type="ECO:0000256" key="2">
    <source>
        <dbReference type="ARBA" id="ARBA00007783"/>
    </source>
</evidence>
<organism evidence="11 12">
    <name type="scientific">Nakamurella alba</name>
    <dbReference type="NCBI Taxonomy" id="2665158"/>
    <lineage>
        <taxon>Bacteria</taxon>
        <taxon>Bacillati</taxon>
        <taxon>Actinomycetota</taxon>
        <taxon>Actinomycetes</taxon>
        <taxon>Nakamurellales</taxon>
        <taxon>Nakamurellaceae</taxon>
        <taxon>Nakamurella</taxon>
    </lineage>
</organism>
<dbReference type="PANTHER" id="PTHR30413">
    <property type="entry name" value="INNER MEMBRANE TRANSPORT PERMEASE"/>
    <property type="match status" value="1"/>
</dbReference>
<sequence length="270" mass="29948">MAVRGATHRSYANLVRNFASRELKGRFKGSALGWAWSLINPLATLAVYATIFGFFLKFEPPTGGNGTLHNFAIYLFTALVLWNYFFAVVTGSMGALIGAGPLMKKIYFPPWTPIVGSALATLTQLGIELGLLVVVYIIIGNISWTVLLVPVLVALLTLFSLGLGFALAILNAKFRDVNYIVTVLMNLLFYSAPIIYPISLVREQYALHPWARIYEWNPLVQFVEGMKDLLYSLKAPSLSSMLYMVVVSVGVFVLGAWFFDRTSRDVSDEL</sequence>
<evidence type="ECO:0000256" key="1">
    <source>
        <dbReference type="ARBA" id="ARBA00004429"/>
    </source>
</evidence>
<keyword evidence="4 9" id="KW-1003">Cell membrane</keyword>
<dbReference type="InterPro" id="IPR047817">
    <property type="entry name" value="ABC2_TM_bact-type"/>
</dbReference>
<evidence type="ECO:0000313" key="11">
    <source>
        <dbReference type="EMBL" id="MTD14127.1"/>
    </source>
</evidence>
<evidence type="ECO:0000256" key="8">
    <source>
        <dbReference type="ARBA" id="ARBA00023136"/>
    </source>
</evidence>
<dbReference type="GO" id="GO:0140359">
    <property type="term" value="F:ABC-type transporter activity"/>
    <property type="evidence" value="ECO:0007669"/>
    <property type="project" value="InterPro"/>
</dbReference>
<keyword evidence="12" id="KW-1185">Reference proteome</keyword>
<dbReference type="EMBL" id="WLYK01000002">
    <property type="protein sequence ID" value="MTD14127.1"/>
    <property type="molecule type" value="Genomic_DNA"/>
</dbReference>
<reference evidence="11 12" key="1">
    <citation type="submission" date="2019-11" db="EMBL/GenBank/DDBJ databases">
        <authorList>
            <person name="Jiang L.-Q."/>
        </authorList>
    </citation>
    <scope>NUCLEOTIDE SEQUENCE [LARGE SCALE GENOMIC DNA]</scope>
    <source>
        <strain evidence="11 12">YIM 132087</strain>
    </source>
</reference>
<feature type="transmembrane region" description="Helical" evidence="9">
    <location>
        <begin position="71"/>
        <end position="99"/>
    </location>
</feature>
<keyword evidence="6 9" id="KW-0812">Transmembrane</keyword>
<comment type="caution">
    <text evidence="11">The sequence shown here is derived from an EMBL/GenBank/DDBJ whole genome shotgun (WGS) entry which is preliminary data.</text>
</comment>
<keyword evidence="8 9" id="KW-0472">Membrane</keyword>
<comment type="subcellular location">
    <subcellularLocation>
        <location evidence="1">Cell inner membrane</location>
        <topology evidence="1">Multi-pass membrane protein</topology>
    </subcellularLocation>
    <subcellularLocation>
        <location evidence="9">Cell membrane</location>
        <topology evidence="9">Multi-pass membrane protein</topology>
    </subcellularLocation>
</comment>
<evidence type="ECO:0000256" key="7">
    <source>
        <dbReference type="ARBA" id="ARBA00022989"/>
    </source>
</evidence>
<feature type="domain" description="ABC transmembrane type-2" evidence="10">
    <location>
        <begin position="32"/>
        <end position="262"/>
    </location>
</feature>
<evidence type="ECO:0000313" key="12">
    <source>
        <dbReference type="Proteomes" id="UP000460221"/>
    </source>
</evidence>